<protein>
    <recommendedName>
        <fullName evidence="3">NlpC/P60 domain-containing protein</fullName>
    </recommendedName>
</protein>
<evidence type="ECO:0008006" key="3">
    <source>
        <dbReference type="Google" id="ProtNLM"/>
    </source>
</evidence>
<dbReference type="Proteomes" id="UP000031327">
    <property type="component" value="Unassembled WGS sequence"/>
</dbReference>
<evidence type="ECO:0000313" key="1">
    <source>
        <dbReference type="EMBL" id="KID58821.1"/>
    </source>
</evidence>
<proteinExistence type="predicted"/>
<dbReference type="AlphaFoldDB" id="A0A0C1QDU6"/>
<dbReference type="EMBL" id="JWIC01000003">
    <property type="protein sequence ID" value="KID58821.1"/>
    <property type="molecule type" value="Genomic_DNA"/>
</dbReference>
<dbReference type="InterPro" id="IPR018247">
    <property type="entry name" value="EF_Hand_1_Ca_BS"/>
</dbReference>
<name>A0A0C1QDU6_9GAMM</name>
<reference evidence="1 2" key="1">
    <citation type="submission" date="2014-12" db="EMBL/GenBank/DDBJ databases">
        <title>Draft Genome Sequence of Pseudoalteromonas luteoviolacea HI1.</title>
        <authorList>
            <person name="Asahina A.Y."/>
            <person name="Hadfield M.G."/>
        </authorList>
    </citation>
    <scope>NUCLEOTIDE SEQUENCE [LARGE SCALE GENOMIC DNA]</scope>
    <source>
        <strain evidence="1 2">HI1</strain>
    </source>
</reference>
<dbReference type="PROSITE" id="PS00018">
    <property type="entry name" value="EF_HAND_1"/>
    <property type="match status" value="1"/>
</dbReference>
<comment type="caution">
    <text evidence="1">The sequence shown here is derived from an EMBL/GenBank/DDBJ whole genome shotgun (WGS) entry which is preliminary data.</text>
</comment>
<evidence type="ECO:0000313" key="2">
    <source>
        <dbReference type="Proteomes" id="UP000031327"/>
    </source>
</evidence>
<accession>A0A0C1QDU6</accession>
<organism evidence="1 2">
    <name type="scientific">Pseudoalteromonas luteoviolacea</name>
    <dbReference type="NCBI Taxonomy" id="43657"/>
    <lineage>
        <taxon>Bacteria</taxon>
        <taxon>Pseudomonadati</taxon>
        <taxon>Pseudomonadota</taxon>
        <taxon>Gammaproteobacteria</taxon>
        <taxon>Alteromonadales</taxon>
        <taxon>Pseudoalteromonadaceae</taxon>
        <taxon>Pseudoalteromonas</taxon>
    </lineage>
</organism>
<gene>
    <name evidence="1" type="ORF">JF50_02910</name>
</gene>
<sequence>MKLLRHFSLFICSILSLSLFANVEIYSQLMSEQAWHIRSAVVSPSGSAVRLKVDVAQGEQVRWYQIIPDTSQYYKNANHPWEQNPYQWAGFGKVRYQQKHLKQFDNHPYITVDAGLLKQNNVFNSHYYHADVGSFWFEVEVIGVNGIKRVSTGVRDTDHRGLSKHVLRVSFTTGDGYLGTLSSFFNVPAIFGSVPYQSQHYLGVDCADVLMAAHAIHNNGKVHDRNVAWLVTNLKHKANLSDFKGAGSAIKWGADISPGDFIAVRYRQNGQFAHIGALYKDSNNNGLLDGEDLVLHAGPNALSYSTVSDAGFLGEIVILDNQS</sequence>